<sequence length="111" mass="12224">MAKENRADLQGKVLRLADLVAYQDGTVASRMIVNKPVGSITLFSFDEDEGLSEHTAPYDAVVTILDGECEVWVAGETHQMKEGETIIFPANVPHALSAVTRFKMSLTMIRE</sequence>
<dbReference type="Pfam" id="PF07883">
    <property type="entry name" value="Cupin_2"/>
    <property type="match status" value="1"/>
</dbReference>
<dbReference type="Gene3D" id="2.60.120.10">
    <property type="entry name" value="Jelly Rolls"/>
    <property type="match status" value="1"/>
</dbReference>
<keyword evidence="3" id="KW-1185">Reference proteome</keyword>
<evidence type="ECO:0000313" key="2">
    <source>
        <dbReference type="EMBL" id="KLK87963.1"/>
    </source>
</evidence>
<feature type="domain" description="Cupin type-2" evidence="1">
    <location>
        <begin position="44"/>
        <end position="108"/>
    </location>
</feature>
<dbReference type="InterPro" id="IPR011051">
    <property type="entry name" value="RmlC_Cupin_sf"/>
</dbReference>
<dbReference type="CDD" id="cd02230">
    <property type="entry name" value="cupin_HP0902-like"/>
    <property type="match status" value="1"/>
</dbReference>
<gene>
    <name evidence="2" type="ORF">SZ63_08180</name>
</gene>
<dbReference type="Proteomes" id="UP000035301">
    <property type="component" value="Unassembled WGS sequence"/>
</dbReference>
<evidence type="ECO:0000313" key="3">
    <source>
        <dbReference type="Proteomes" id="UP000035301"/>
    </source>
</evidence>
<dbReference type="PATRIC" id="fig|1550566.3.peg.1784"/>
<dbReference type="EMBL" id="JXOJ01000003">
    <property type="protein sequence ID" value="KLK87963.1"/>
    <property type="molecule type" value="Genomic_DNA"/>
</dbReference>
<organism evidence="2 3">
    <name type="scientific">Methanoculleus sediminis</name>
    <dbReference type="NCBI Taxonomy" id="1550566"/>
    <lineage>
        <taxon>Archaea</taxon>
        <taxon>Methanobacteriati</taxon>
        <taxon>Methanobacteriota</taxon>
        <taxon>Stenosarchaea group</taxon>
        <taxon>Methanomicrobia</taxon>
        <taxon>Methanomicrobiales</taxon>
        <taxon>Methanomicrobiaceae</taxon>
        <taxon>Methanoculleus</taxon>
    </lineage>
</organism>
<accession>A0A0H1QYD8</accession>
<evidence type="ECO:0000259" key="1">
    <source>
        <dbReference type="Pfam" id="PF07883"/>
    </source>
</evidence>
<dbReference type="STRING" id="1550566.SZ63_08180"/>
<protein>
    <submittedName>
        <fullName evidence="2">Cupin</fullName>
    </submittedName>
</protein>
<comment type="caution">
    <text evidence="2">The sequence shown here is derived from an EMBL/GenBank/DDBJ whole genome shotgun (WGS) entry which is preliminary data.</text>
</comment>
<dbReference type="OrthoDB" id="41394at2157"/>
<dbReference type="InterPro" id="IPR014710">
    <property type="entry name" value="RmlC-like_jellyroll"/>
</dbReference>
<proteinExistence type="predicted"/>
<dbReference type="SUPFAM" id="SSF51182">
    <property type="entry name" value="RmlC-like cupins"/>
    <property type="match status" value="1"/>
</dbReference>
<dbReference type="PANTHER" id="PTHR37694">
    <property type="entry name" value="SLR8022 PROTEIN"/>
    <property type="match status" value="1"/>
</dbReference>
<dbReference type="InterPro" id="IPR013096">
    <property type="entry name" value="Cupin_2"/>
</dbReference>
<reference evidence="2 3" key="1">
    <citation type="journal article" date="2015" name="Int. J. Syst. Evol. Microbiol.">
        <title>Methanoculleus sediminis sp. nov., a methanogen from sediments near a submarine mud volcano.</title>
        <authorList>
            <person name="Chen S.C."/>
            <person name="Chen M.F."/>
            <person name="Lai M.C."/>
            <person name="Weng C.Y."/>
            <person name="Wu S.Y."/>
            <person name="Lin S."/>
            <person name="Yang T.F."/>
            <person name="Chen P.C."/>
        </authorList>
    </citation>
    <scope>NUCLEOTIDE SEQUENCE [LARGE SCALE GENOMIC DNA]</scope>
    <source>
        <strain evidence="2 3">S3Fa</strain>
    </source>
</reference>
<dbReference type="AlphaFoldDB" id="A0A0H1QYD8"/>
<dbReference type="PANTHER" id="PTHR37694:SF1">
    <property type="entry name" value="SLR8022 PROTEIN"/>
    <property type="match status" value="1"/>
</dbReference>
<dbReference type="RefSeq" id="WP_048184098.1">
    <property type="nucleotide sequence ID" value="NZ_JXOJ01000003.1"/>
</dbReference>
<name>A0A0H1QYD8_9EURY</name>